<feature type="chain" id="PRO_5013292004" evidence="2">
    <location>
        <begin position="21"/>
        <end position="594"/>
    </location>
</feature>
<dbReference type="PANTHER" id="PTHR34220">
    <property type="entry name" value="SENSOR HISTIDINE KINASE YPDA"/>
    <property type="match status" value="1"/>
</dbReference>
<dbReference type="Pfam" id="PF06580">
    <property type="entry name" value="His_kinase"/>
    <property type="match status" value="1"/>
</dbReference>
<dbReference type="STRING" id="536979.SAMN04488055_4814"/>
<evidence type="ECO:0000313" key="6">
    <source>
        <dbReference type="Proteomes" id="UP000185003"/>
    </source>
</evidence>
<dbReference type="AlphaFoldDB" id="A0A1N6K0D8"/>
<dbReference type="InterPro" id="IPR010559">
    <property type="entry name" value="Sig_transdc_His_kin_internal"/>
</dbReference>
<evidence type="ECO:0000256" key="2">
    <source>
        <dbReference type="SAM" id="SignalP"/>
    </source>
</evidence>
<name>A0A1N6K0D8_9BACT</name>
<feature type="domain" description="Solute-binding protein family 3/N-terminal" evidence="3">
    <location>
        <begin position="46"/>
        <end position="270"/>
    </location>
</feature>
<dbReference type="EMBL" id="FSRA01000002">
    <property type="protein sequence ID" value="SIO49971.1"/>
    <property type="molecule type" value="Genomic_DNA"/>
</dbReference>
<evidence type="ECO:0000259" key="4">
    <source>
        <dbReference type="Pfam" id="PF06580"/>
    </source>
</evidence>
<dbReference type="Gene3D" id="3.40.190.10">
    <property type="entry name" value="Periplasmic binding protein-like II"/>
    <property type="match status" value="2"/>
</dbReference>
<feature type="domain" description="Signal transduction histidine kinase internal region" evidence="4">
    <location>
        <begin position="374"/>
        <end position="452"/>
    </location>
</feature>
<feature type="transmembrane region" description="Helical" evidence="1">
    <location>
        <begin position="319"/>
        <end position="339"/>
    </location>
</feature>
<dbReference type="Gene3D" id="3.30.565.10">
    <property type="entry name" value="Histidine kinase-like ATPase, C-terminal domain"/>
    <property type="match status" value="1"/>
</dbReference>
<organism evidence="5 6">
    <name type="scientific">Chitinophaga niabensis</name>
    <dbReference type="NCBI Taxonomy" id="536979"/>
    <lineage>
        <taxon>Bacteria</taxon>
        <taxon>Pseudomonadati</taxon>
        <taxon>Bacteroidota</taxon>
        <taxon>Chitinophagia</taxon>
        <taxon>Chitinophagales</taxon>
        <taxon>Chitinophagaceae</taxon>
        <taxon>Chitinophaga</taxon>
    </lineage>
</organism>
<evidence type="ECO:0000256" key="1">
    <source>
        <dbReference type="SAM" id="Phobius"/>
    </source>
</evidence>
<evidence type="ECO:0000259" key="3">
    <source>
        <dbReference type="Pfam" id="PF00497"/>
    </source>
</evidence>
<dbReference type="InterPro" id="IPR036890">
    <property type="entry name" value="HATPase_C_sf"/>
</dbReference>
<gene>
    <name evidence="5" type="ORF">SAMN04488055_4814</name>
</gene>
<protein>
    <submittedName>
        <fullName evidence="5">Extracellular solute-binding protein, family 3</fullName>
    </submittedName>
</protein>
<dbReference type="RefSeq" id="WP_074242108.1">
    <property type="nucleotide sequence ID" value="NZ_FSRA01000002.1"/>
</dbReference>
<dbReference type="Proteomes" id="UP000185003">
    <property type="component" value="Unassembled WGS sequence"/>
</dbReference>
<keyword evidence="1" id="KW-1133">Transmembrane helix</keyword>
<proteinExistence type="predicted"/>
<feature type="signal peptide" evidence="2">
    <location>
        <begin position="1"/>
        <end position="20"/>
    </location>
</feature>
<dbReference type="InterPro" id="IPR001638">
    <property type="entry name" value="Solute-binding_3/MltF_N"/>
</dbReference>
<dbReference type="SUPFAM" id="SSF53850">
    <property type="entry name" value="Periplasmic binding protein-like II"/>
    <property type="match status" value="1"/>
</dbReference>
<dbReference type="GO" id="GO:0000155">
    <property type="term" value="F:phosphorelay sensor kinase activity"/>
    <property type="evidence" value="ECO:0007669"/>
    <property type="project" value="InterPro"/>
</dbReference>
<keyword evidence="6" id="KW-1185">Reference proteome</keyword>
<dbReference type="OrthoDB" id="607947at2"/>
<reference evidence="5 6" key="1">
    <citation type="submission" date="2016-11" db="EMBL/GenBank/DDBJ databases">
        <authorList>
            <person name="Jaros S."/>
            <person name="Januszkiewicz K."/>
            <person name="Wedrychowicz H."/>
        </authorList>
    </citation>
    <scope>NUCLEOTIDE SEQUENCE [LARGE SCALE GENOMIC DNA]</scope>
    <source>
        <strain evidence="5 6">DSM 24787</strain>
    </source>
</reference>
<dbReference type="Pfam" id="PF00497">
    <property type="entry name" value="SBP_bac_3"/>
    <property type="match status" value="1"/>
</dbReference>
<dbReference type="SUPFAM" id="SSF55874">
    <property type="entry name" value="ATPase domain of HSP90 chaperone/DNA topoisomerase II/histidine kinase"/>
    <property type="match status" value="1"/>
</dbReference>
<dbReference type="GO" id="GO:0016020">
    <property type="term" value="C:membrane"/>
    <property type="evidence" value="ECO:0007669"/>
    <property type="project" value="InterPro"/>
</dbReference>
<dbReference type="PANTHER" id="PTHR34220:SF7">
    <property type="entry name" value="SENSOR HISTIDINE KINASE YPDA"/>
    <property type="match status" value="1"/>
</dbReference>
<keyword evidence="1" id="KW-0472">Membrane</keyword>
<accession>A0A1N6K0D8</accession>
<dbReference type="InterPro" id="IPR050640">
    <property type="entry name" value="Bact_2-comp_sensor_kinase"/>
</dbReference>
<sequence>MMRLLRTIIILLFTCSPVFADGINEADSWAQVQKAGKGTITAYWYDIDPFIYAGSKGQLQGVEFELMESFVQYVKQKYNYDLRIKWENAGSFESIYRKVKDHTAPGVFGWSFFSITPERRHEVNFTPPYMPDLNILVTSNELPLYTTPQLFFDHLQMLQGYTMAHTTMEDDLKKLQARRNFTIYSEYDDYEVLRKIAGRQNGFGYIPLTIYVVALQKGIKVKRQHILVTERPGFAGIFSKNSDWGPVVNEYFQSFACKRKTDSLLAKYLGSEIGRIIMDGPGTNETAQQSADIELLTKERELVSQRLIETALQVEHQKMMRNISIGGALVIVIITILLYNRYRTKKRLNDQLIQRNSIITRQHEEIALMNRKLQMKVLQAQMNPHFIFNSLNHMQYYINQGDKSIALKYVARFSRFMRLIIQQANVTTVSVAEEVLMLEQYLGMEHIRFTGKFSYDLQVAEDVPVNEIRIPPLLLYHYVENSLYHGIMNSNRHGEIHIQFSCTATQLICSIRDNGIGRTAAKLIMDQKAGVSPTPHSDLTTERVHIMNEDVPGSISVSKEDVLTNGEVDGTLVLIRFALEHAIAKAPEEVLYSV</sequence>
<keyword evidence="2" id="KW-0732">Signal</keyword>
<keyword evidence="1" id="KW-0812">Transmembrane</keyword>
<evidence type="ECO:0000313" key="5">
    <source>
        <dbReference type="EMBL" id="SIO49971.1"/>
    </source>
</evidence>